<sequence>MKEGSIIQVRAKRVPFLKHYAVVVGSENDAQYVLHNTPFQGATVDLLEDFQSSRGQPVSVHETELTELDTAGLISRFRACDRPYRLFSFNCEHFIDCMREKKQTSPQLELSLFLILLISMLLFLSMILR</sequence>
<dbReference type="AlphaFoldDB" id="A0A098S1C2"/>
<dbReference type="Proteomes" id="UP000029736">
    <property type="component" value="Unassembled WGS sequence"/>
</dbReference>
<keyword evidence="1" id="KW-0812">Transmembrane</keyword>
<accession>A0A098S1C2</accession>
<reference evidence="2 3" key="1">
    <citation type="journal article" date="2014" name="Int. J. Syst. Evol. Microbiol.">
        <title>Phaeodactylibacter xiamenensis gen. nov., sp. nov., a member of the family Saprospiraceae isolated from the marine alga Phaeodactylum tricornutum.</title>
        <authorList>
            <person name="Chen Z.Jr."/>
            <person name="Lei X."/>
            <person name="Lai Q."/>
            <person name="Li Y."/>
            <person name="Zhang B."/>
            <person name="Zhang J."/>
            <person name="Zhang H."/>
            <person name="Yang L."/>
            <person name="Zheng W."/>
            <person name="Tian Y."/>
            <person name="Yu Z."/>
            <person name="Xu H.Jr."/>
            <person name="Zheng T."/>
        </authorList>
    </citation>
    <scope>NUCLEOTIDE SEQUENCE [LARGE SCALE GENOMIC DNA]</scope>
    <source>
        <strain evidence="2 3">KD52</strain>
    </source>
</reference>
<name>A0A098S1C2_9BACT</name>
<evidence type="ECO:0000313" key="3">
    <source>
        <dbReference type="Proteomes" id="UP000029736"/>
    </source>
</evidence>
<dbReference type="EMBL" id="JPOS01000083">
    <property type="protein sequence ID" value="KGE85910.1"/>
    <property type="molecule type" value="Genomic_DNA"/>
</dbReference>
<organism evidence="2 3">
    <name type="scientific">Phaeodactylibacter xiamenensis</name>
    <dbReference type="NCBI Taxonomy" id="1524460"/>
    <lineage>
        <taxon>Bacteria</taxon>
        <taxon>Pseudomonadati</taxon>
        <taxon>Bacteroidota</taxon>
        <taxon>Saprospiria</taxon>
        <taxon>Saprospirales</taxon>
        <taxon>Haliscomenobacteraceae</taxon>
        <taxon>Phaeodactylibacter</taxon>
    </lineage>
</organism>
<dbReference type="STRING" id="1524460.IX84_25220"/>
<dbReference type="Gene3D" id="3.90.1720.10">
    <property type="entry name" value="endopeptidase domain like (from Nostoc punctiforme)"/>
    <property type="match status" value="1"/>
</dbReference>
<keyword evidence="1" id="KW-1133">Transmembrane helix</keyword>
<keyword evidence="1" id="KW-0472">Membrane</keyword>
<evidence type="ECO:0000256" key="1">
    <source>
        <dbReference type="SAM" id="Phobius"/>
    </source>
</evidence>
<gene>
    <name evidence="2" type="ORF">IX84_25220</name>
</gene>
<feature type="transmembrane region" description="Helical" evidence="1">
    <location>
        <begin position="108"/>
        <end position="128"/>
    </location>
</feature>
<protein>
    <recommendedName>
        <fullName evidence="4">LRAT domain-containing protein</fullName>
    </recommendedName>
</protein>
<evidence type="ECO:0000313" key="2">
    <source>
        <dbReference type="EMBL" id="KGE85910.1"/>
    </source>
</evidence>
<proteinExistence type="predicted"/>
<comment type="caution">
    <text evidence="2">The sequence shown here is derived from an EMBL/GenBank/DDBJ whole genome shotgun (WGS) entry which is preliminary data.</text>
</comment>
<keyword evidence="3" id="KW-1185">Reference proteome</keyword>
<evidence type="ECO:0008006" key="4">
    <source>
        <dbReference type="Google" id="ProtNLM"/>
    </source>
</evidence>